<dbReference type="EMBL" id="JRHO01000014">
    <property type="protein sequence ID" value="KGK97895.1"/>
    <property type="molecule type" value="Genomic_DNA"/>
</dbReference>
<dbReference type="Proteomes" id="UP000029859">
    <property type="component" value="Unassembled WGS sequence"/>
</dbReference>
<dbReference type="OrthoDB" id="139341at2157"/>
<reference evidence="1 2" key="1">
    <citation type="submission" date="2014-09" db="EMBL/GenBank/DDBJ databases">
        <title>Draft genome sequence of an obligately methylotrophic methanogen, Methanococcoides methylutens, isolated from marine sediment.</title>
        <authorList>
            <person name="Guan Y."/>
            <person name="Ngugi D.K."/>
            <person name="Blom J."/>
            <person name="Ali S."/>
            <person name="Ferry J.G."/>
            <person name="Stingl U."/>
        </authorList>
    </citation>
    <scope>NUCLEOTIDE SEQUENCE [LARGE SCALE GENOMIC DNA]</scope>
    <source>
        <strain evidence="1 2">DSM 2657</strain>
    </source>
</reference>
<sequence length="188" mass="22000">MINSNSLTMGHVARLDSNSKEEFNKWRKEWIVENAKSRQLEVYQEMTDHNNTNGFWAWYLEKHSDLTRRYNNLYSDITAKDCREMELSNSNGSGFSINPGYGDLDRIRKDFIKHDNEAIERITSSLSKIGLEKEAQKLASTEPMDKKTIQTLDRFFDSLHENEFNDFQVIDFYLSLSPEERISLGCKP</sequence>
<name>A0A099SY86_METMT</name>
<evidence type="ECO:0000313" key="1">
    <source>
        <dbReference type="EMBL" id="KGK97895.1"/>
    </source>
</evidence>
<accession>A0A099SY86</accession>
<comment type="caution">
    <text evidence="1">The sequence shown here is derived from an EMBL/GenBank/DDBJ whole genome shotgun (WGS) entry which is preliminary data.</text>
</comment>
<dbReference type="AlphaFoldDB" id="A0A099SY86"/>
<protein>
    <submittedName>
        <fullName evidence="1">Uncharacterized protein</fullName>
    </submittedName>
</protein>
<organism evidence="1 2">
    <name type="scientific">Methanococcoides methylutens</name>
    <dbReference type="NCBI Taxonomy" id="2226"/>
    <lineage>
        <taxon>Archaea</taxon>
        <taxon>Methanobacteriati</taxon>
        <taxon>Methanobacteriota</taxon>
        <taxon>Stenosarchaea group</taxon>
        <taxon>Methanomicrobia</taxon>
        <taxon>Methanosarcinales</taxon>
        <taxon>Methanosarcinaceae</taxon>
        <taxon>Methanococcoides</taxon>
    </lineage>
</organism>
<proteinExistence type="predicted"/>
<dbReference type="RefSeq" id="WP_048195030.1">
    <property type="nucleotide sequence ID" value="NZ_CAAGSM010000001.1"/>
</dbReference>
<gene>
    <name evidence="1" type="ORF">LI82_09045</name>
</gene>
<evidence type="ECO:0000313" key="2">
    <source>
        <dbReference type="Proteomes" id="UP000029859"/>
    </source>
</evidence>
<keyword evidence="2" id="KW-1185">Reference proteome</keyword>